<dbReference type="Proteomes" id="UP001565368">
    <property type="component" value="Unassembled WGS sequence"/>
</dbReference>
<evidence type="ECO:0008006" key="8">
    <source>
        <dbReference type="Google" id="ProtNLM"/>
    </source>
</evidence>
<accession>A0ABR3Q864</accession>
<dbReference type="RefSeq" id="XP_069210646.1">
    <property type="nucleotide sequence ID" value="XM_069350260.1"/>
</dbReference>
<evidence type="ECO:0000256" key="3">
    <source>
        <dbReference type="ARBA" id="ARBA00022989"/>
    </source>
</evidence>
<comment type="subcellular location">
    <subcellularLocation>
        <location evidence="1">Membrane</location>
        <topology evidence="1">Multi-pass membrane protein</topology>
    </subcellularLocation>
</comment>
<dbReference type="PANTHER" id="PTHR23507:SF1">
    <property type="entry name" value="FI18259P1-RELATED"/>
    <property type="match status" value="1"/>
</dbReference>
<gene>
    <name evidence="6" type="ORF">Q8F55_001644</name>
</gene>
<proteinExistence type="predicted"/>
<feature type="transmembrane region" description="Helical" evidence="5">
    <location>
        <begin position="15"/>
        <end position="34"/>
    </location>
</feature>
<feature type="transmembrane region" description="Helical" evidence="5">
    <location>
        <begin position="171"/>
        <end position="194"/>
    </location>
</feature>
<comment type="caution">
    <text evidence="6">The sequence shown here is derived from an EMBL/GenBank/DDBJ whole genome shotgun (WGS) entry which is preliminary data.</text>
</comment>
<feature type="transmembrane region" description="Helical" evidence="5">
    <location>
        <begin position="567"/>
        <end position="591"/>
    </location>
</feature>
<evidence type="ECO:0000256" key="4">
    <source>
        <dbReference type="ARBA" id="ARBA00023136"/>
    </source>
</evidence>
<feature type="transmembrane region" description="Helical" evidence="5">
    <location>
        <begin position="503"/>
        <end position="521"/>
    </location>
</feature>
<dbReference type="SUPFAM" id="SSF103473">
    <property type="entry name" value="MFS general substrate transporter"/>
    <property type="match status" value="1"/>
</dbReference>
<evidence type="ECO:0000313" key="6">
    <source>
        <dbReference type="EMBL" id="KAL1410702.1"/>
    </source>
</evidence>
<evidence type="ECO:0000313" key="7">
    <source>
        <dbReference type="Proteomes" id="UP001565368"/>
    </source>
</evidence>
<organism evidence="6 7">
    <name type="scientific">Vanrija albida</name>
    <dbReference type="NCBI Taxonomy" id="181172"/>
    <lineage>
        <taxon>Eukaryota</taxon>
        <taxon>Fungi</taxon>
        <taxon>Dikarya</taxon>
        <taxon>Basidiomycota</taxon>
        <taxon>Agaricomycotina</taxon>
        <taxon>Tremellomycetes</taxon>
        <taxon>Trichosporonales</taxon>
        <taxon>Trichosporonaceae</taxon>
        <taxon>Vanrija</taxon>
    </lineage>
</organism>
<dbReference type="Pfam" id="PF07690">
    <property type="entry name" value="MFS_1"/>
    <property type="match status" value="1"/>
</dbReference>
<feature type="transmembrane region" description="Helical" evidence="5">
    <location>
        <begin position="597"/>
        <end position="620"/>
    </location>
</feature>
<feature type="transmembrane region" description="Helical" evidence="5">
    <location>
        <begin position="206"/>
        <end position="226"/>
    </location>
</feature>
<feature type="transmembrane region" description="Helical" evidence="5">
    <location>
        <begin position="238"/>
        <end position="258"/>
    </location>
</feature>
<keyword evidence="7" id="KW-1185">Reference proteome</keyword>
<sequence length="628" mass="67648">MESSWASLPWYRRPGVAWMYPFVVILALNLLMPAGPAAEELVRLACVVVESGAPGTNTSVPTLPGVTPLPLALSTASRLWNSTTAIPDVDLEACKHNIDVQRLLSHLNLMMETIHGFLSALTTAYWASLSDRVGRQKIIALAMFGIFIKDAIFLFVLNFPQTMVATGGSVLYLGFIIIGLSGGGPMANAVMMAYVSDVTTLDTMAVSTVGVETVLALVSMIAPLLGPLLVAASGNRLLPFQVTMVTWLLLLAFLLFAVPESLSPEKRAQLAKTAEAEREAAAKADIAFDAEEDRAYAEARARLHDAHGSSSTLHYAWQRVIHSHAMRRTVRGVRRLTARFLAPLESLTIFLPRARDPGNPRKGRDWNLFLLAIVMFCIPLARSESPEVQYLIYVFGWGQTELATRKSLIGIWSTALVASIVPFYTYVVKPYLVKRIEAGDAAEPVDPEEPTERTPLLPALLAEVEDEPVVYTAEDEPPAYPGDSGISATSTASSADAAPSLRVDWGFITLSLLFELVGFAAKGANAGASRYVYIAGHAIAMLGQSAGSVLLPLALRLGPKERTAGRMFGASSVLGAIASPFLSSILFNTVFRLTIAWYPATIFVVCAAVYAVGIVAMSFMRIRSVSAA</sequence>
<keyword evidence="2 5" id="KW-0812">Transmembrane</keyword>
<evidence type="ECO:0000256" key="2">
    <source>
        <dbReference type="ARBA" id="ARBA00022692"/>
    </source>
</evidence>
<keyword evidence="4 5" id="KW-0472">Membrane</keyword>
<protein>
    <recommendedName>
        <fullName evidence="8">Major facilitator superfamily (MFS) profile domain-containing protein</fullName>
    </recommendedName>
</protein>
<feature type="transmembrane region" description="Helical" evidence="5">
    <location>
        <begin position="365"/>
        <end position="381"/>
    </location>
</feature>
<dbReference type="Gene3D" id="1.20.1250.20">
    <property type="entry name" value="MFS general substrate transporter like domains"/>
    <property type="match status" value="1"/>
</dbReference>
<evidence type="ECO:0000256" key="1">
    <source>
        <dbReference type="ARBA" id="ARBA00004141"/>
    </source>
</evidence>
<dbReference type="GeneID" id="95982687"/>
<keyword evidence="3 5" id="KW-1133">Transmembrane helix</keyword>
<dbReference type="PANTHER" id="PTHR23507">
    <property type="entry name" value="ZGC:174356"/>
    <property type="match status" value="1"/>
</dbReference>
<feature type="transmembrane region" description="Helical" evidence="5">
    <location>
        <begin position="138"/>
        <end position="159"/>
    </location>
</feature>
<feature type="transmembrane region" description="Helical" evidence="5">
    <location>
        <begin position="533"/>
        <end position="555"/>
    </location>
</feature>
<dbReference type="EMBL" id="JBBXJM010000002">
    <property type="protein sequence ID" value="KAL1410702.1"/>
    <property type="molecule type" value="Genomic_DNA"/>
</dbReference>
<name>A0ABR3Q864_9TREE</name>
<evidence type="ECO:0000256" key="5">
    <source>
        <dbReference type="SAM" id="Phobius"/>
    </source>
</evidence>
<dbReference type="InterPro" id="IPR036259">
    <property type="entry name" value="MFS_trans_sf"/>
</dbReference>
<dbReference type="InterPro" id="IPR011701">
    <property type="entry name" value="MFS"/>
</dbReference>
<feature type="transmembrane region" description="Helical" evidence="5">
    <location>
        <begin position="409"/>
        <end position="427"/>
    </location>
</feature>
<reference evidence="6 7" key="1">
    <citation type="submission" date="2023-08" db="EMBL/GenBank/DDBJ databases">
        <title>Annotated Genome Sequence of Vanrija albida AlHP1.</title>
        <authorList>
            <person name="Herzog R."/>
        </authorList>
    </citation>
    <scope>NUCLEOTIDE SEQUENCE [LARGE SCALE GENOMIC DNA]</scope>
    <source>
        <strain evidence="6 7">AlHP1</strain>
    </source>
</reference>